<keyword evidence="2" id="KW-1185">Reference proteome</keyword>
<dbReference type="AlphaFoldDB" id="A0A0N5CPX3"/>
<sequence>MYIAEYEQISKNEESLQRNDSVVDNAMTNTMKSDSSVYVFLVQSSAISDQPLDLSKKAHNTSKNLSDMGKMNFGITTDNIRKSVPVQVYRAPQFGAQNFHPQRVQINSYGIGNSPRGNRKRHFVEERTSGVTANPVLAKFAAIGDQNINVDESRNFMG</sequence>
<dbReference type="Proteomes" id="UP000276776">
    <property type="component" value="Unassembled WGS sequence"/>
</dbReference>
<evidence type="ECO:0000313" key="3">
    <source>
        <dbReference type="WBParaSite" id="TCLT_0000227301-mRNA-1"/>
    </source>
</evidence>
<gene>
    <name evidence="1" type="ORF">TCLT_LOCUS2274</name>
</gene>
<reference evidence="1 2" key="2">
    <citation type="submission" date="2018-11" db="EMBL/GenBank/DDBJ databases">
        <authorList>
            <consortium name="Pathogen Informatics"/>
        </authorList>
    </citation>
    <scope>NUCLEOTIDE SEQUENCE [LARGE SCALE GENOMIC DNA]</scope>
</reference>
<evidence type="ECO:0000313" key="2">
    <source>
        <dbReference type="Proteomes" id="UP000276776"/>
    </source>
</evidence>
<organism evidence="3">
    <name type="scientific">Thelazia callipaeda</name>
    <name type="common">Oriental eyeworm</name>
    <name type="synonym">Parasitic nematode</name>
    <dbReference type="NCBI Taxonomy" id="103827"/>
    <lineage>
        <taxon>Eukaryota</taxon>
        <taxon>Metazoa</taxon>
        <taxon>Ecdysozoa</taxon>
        <taxon>Nematoda</taxon>
        <taxon>Chromadorea</taxon>
        <taxon>Rhabditida</taxon>
        <taxon>Spirurina</taxon>
        <taxon>Spiruromorpha</taxon>
        <taxon>Thelazioidea</taxon>
        <taxon>Thelaziidae</taxon>
        <taxon>Thelazia</taxon>
    </lineage>
</organism>
<protein>
    <submittedName>
        <fullName evidence="3">Reverse transcriptase domain-containing protein</fullName>
    </submittedName>
</protein>
<evidence type="ECO:0000313" key="1">
    <source>
        <dbReference type="EMBL" id="VDM98135.1"/>
    </source>
</evidence>
<name>A0A0N5CPX3_THECL</name>
<dbReference type="WBParaSite" id="TCLT_0000227301-mRNA-1">
    <property type="protein sequence ID" value="TCLT_0000227301-mRNA-1"/>
    <property type="gene ID" value="TCLT_0000227301"/>
</dbReference>
<dbReference type="EMBL" id="UYYF01000430">
    <property type="protein sequence ID" value="VDM98135.1"/>
    <property type="molecule type" value="Genomic_DNA"/>
</dbReference>
<proteinExistence type="predicted"/>
<accession>A0A0N5CPX3</accession>
<reference evidence="3" key="1">
    <citation type="submission" date="2017-02" db="UniProtKB">
        <authorList>
            <consortium name="WormBaseParasite"/>
        </authorList>
    </citation>
    <scope>IDENTIFICATION</scope>
</reference>